<feature type="domain" description="Transcription regulator PadR N-terminal" evidence="1">
    <location>
        <begin position="17"/>
        <end position="92"/>
    </location>
</feature>
<dbReference type="Proteomes" id="UP000569914">
    <property type="component" value="Unassembled WGS sequence"/>
</dbReference>
<keyword evidence="2" id="KW-0238">DNA-binding</keyword>
<dbReference type="InterPro" id="IPR005149">
    <property type="entry name" value="Tscrpt_reg_PadR_N"/>
</dbReference>
<evidence type="ECO:0000259" key="1">
    <source>
        <dbReference type="Pfam" id="PF03551"/>
    </source>
</evidence>
<dbReference type="GO" id="GO:0003677">
    <property type="term" value="F:DNA binding"/>
    <property type="evidence" value="ECO:0007669"/>
    <property type="project" value="UniProtKB-KW"/>
</dbReference>
<dbReference type="PANTHER" id="PTHR33169:SF14">
    <property type="entry name" value="TRANSCRIPTIONAL REGULATOR RV3488"/>
    <property type="match status" value="1"/>
</dbReference>
<comment type="caution">
    <text evidence="2">The sequence shown here is derived from an EMBL/GenBank/DDBJ whole genome shotgun (WGS) entry which is preliminary data.</text>
</comment>
<dbReference type="AlphaFoldDB" id="A0A7Y9LBL8"/>
<dbReference type="InterPro" id="IPR036388">
    <property type="entry name" value="WH-like_DNA-bd_sf"/>
</dbReference>
<dbReference type="RefSeq" id="WP_179752308.1">
    <property type="nucleotide sequence ID" value="NZ_JACCBU010000001.1"/>
</dbReference>
<gene>
    <name evidence="2" type="ORF">BKA15_003196</name>
</gene>
<accession>A0A7Y9LBL8</accession>
<dbReference type="InterPro" id="IPR036390">
    <property type="entry name" value="WH_DNA-bd_sf"/>
</dbReference>
<organism evidence="2 3">
    <name type="scientific">Microlunatus parietis</name>
    <dbReference type="NCBI Taxonomy" id="682979"/>
    <lineage>
        <taxon>Bacteria</taxon>
        <taxon>Bacillati</taxon>
        <taxon>Actinomycetota</taxon>
        <taxon>Actinomycetes</taxon>
        <taxon>Propionibacteriales</taxon>
        <taxon>Propionibacteriaceae</taxon>
        <taxon>Microlunatus</taxon>
    </lineage>
</organism>
<name>A0A7Y9LBL8_9ACTN</name>
<evidence type="ECO:0000313" key="3">
    <source>
        <dbReference type="Proteomes" id="UP000569914"/>
    </source>
</evidence>
<dbReference type="SUPFAM" id="SSF46785">
    <property type="entry name" value="Winged helix' DNA-binding domain"/>
    <property type="match status" value="1"/>
</dbReference>
<proteinExistence type="predicted"/>
<keyword evidence="3" id="KW-1185">Reference proteome</keyword>
<sequence>MVGRRRQVPGGLELVALLAVAELEQEAYGLSIRREVSRRCEHDYSVGAIYTTLARLEEKGWVSSTVSAPLAVRGGRSRRQFTLTGDGRRALAAARRHAEQLWQPTIGEQLT</sequence>
<dbReference type="InterPro" id="IPR052509">
    <property type="entry name" value="Metal_resp_DNA-bind_regulator"/>
</dbReference>
<protein>
    <submittedName>
        <fullName evidence="2">DNA-binding PadR family transcriptional regulator</fullName>
    </submittedName>
</protein>
<dbReference type="EMBL" id="JACCBU010000001">
    <property type="protein sequence ID" value="NYE71867.1"/>
    <property type="molecule type" value="Genomic_DNA"/>
</dbReference>
<reference evidence="2 3" key="1">
    <citation type="submission" date="2020-07" db="EMBL/GenBank/DDBJ databases">
        <title>Sequencing the genomes of 1000 actinobacteria strains.</title>
        <authorList>
            <person name="Klenk H.-P."/>
        </authorList>
    </citation>
    <scope>NUCLEOTIDE SEQUENCE [LARGE SCALE GENOMIC DNA]</scope>
    <source>
        <strain evidence="2 3">DSM 22083</strain>
    </source>
</reference>
<dbReference type="Gene3D" id="1.10.10.10">
    <property type="entry name" value="Winged helix-like DNA-binding domain superfamily/Winged helix DNA-binding domain"/>
    <property type="match status" value="1"/>
</dbReference>
<dbReference type="Pfam" id="PF03551">
    <property type="entry name" value="PadR"/>
    <property type="match status" value="1"/>
</dbReference>
<dbReference type="PANTHER" id="PTHR33169">
    <property type="entry name" value="PADR-FAMILY TRANSCRIPTIONAL REGULATOR"/>
    <property type="match status" value="1"/>
</dbReference>
<evidence type="ECO:0000313" key="2">
    <source>
        <dbReference type="EMBL" id="NYE71867.1"/>
    </source>
</evidence>